<evidence type="ECO:0000256" key="6">
    <source>
        <dbReference type="PROSITE-ProRule" id="PRU00169"/>
    </source>
</evidence>
<dbReference type="AlphaFoldDB" id="A0A0S7XM37"/>
<dbReference type="InterPro" id="IPR036388">
    <property type="entry name" value="WH-like_DNA-bd_sf"/>
</dbReference>
<dbReference type="Gene3D" id="1.10.10.10">
    <property type="entry name" value="Winged helix-like DNA-binding domain superfamily/Winged helix DNA-binding domain"/>
    <property type="match status" value="1"/>
</dbReference>
<dbReference type="CDD" id="cd19935">
    <property type="entry name" value="REC_OmpR_CusR-like"/>
    <property type="match status" value="1"/>
</dbReference>
<evidence type="ECO:0000313" key="10">
    <source>
        <dbReference type="EMBL" id="KPJ63161.1"/>
    </source>
</evidence>
<dbReference type="Gene3D" id="3.40.50.2300">
    <property type="match status" value="1"/>
</dbReference>
<comment type="caution">
    <text evidence="10">The sequence shown here is derived from an EMBL/GenBank/DDBJ whole genome shotgun (WGS) entry which is preliminary data.</text>
</comment>
<dbReference type="PANTHER" id="PTHR48111:SF22">
    <property type="entry name" value="REGULATOR OF RPOS"/>
    <property type="match status" value="1"/>
</dbReference>
<keyword evidence="5" id="KW-0804">Transcription</keyword>
<evidence type="ECO:0000256" key="3">
    <source>
        <dbReference type="ARBA" id="ARBA00023015"/>
    </source>
</evidence>
<dbReference type="Pfam" id="PF00486">
    <property type="entry name" value="Trans_reg_C"/>
    <property type="match status" value="1"/>
</dbReference>
<accession>A0A0S7XM37</accession>
<dbReference type="GO" id="GO:0000976">
    <property type="term" value="F:transcription cis-regulatory region binding"/>
    <property type="evidence" value="ECO:0007669"/>
    <property type="project" value="TreeGrafter"/>
</dbReference>
<evidence type="ECO:0000259" key="8">
    <source>
        <dbReference type="PROSITE" id="PS50110"/>
    </source>
</evidence>
<keyword evidence="3" id="KW-0805">Transcription regulation</keyword>
<evidence type="ECO:0000256" key="2">
    <source>
        <dbReference type="ARBA" id="ARBA00023012"/>
    </source>
</evidence>
<evidence type="ECO:0000256" key="1">
    <source>
        <dbReference type="ARBA" id="ARBA00022553"/>
    </source>
</evidence>
<dbReference type="PROSITE" id="PS50110">
    <property type="entry name" value="RESPONSE_REGULATORY"/>
    <property type="match status" value="1"/>
</dbReference>
<feature type="DNA-binding region" description="OmpR/PhoB-type" evidence="7">
    <location>
        <begin position="124"/>
        <end position="222"/>
    </location>
</feature>
<dbReference type="SUPFAM" id="SSF52172">
    <property type="entry name" value="CheY-like"/>
    <property type="match status" value="1"/>
</dbReference>
<reference evidence="10 11" key="1">
    <citation type="journal article" date="2015" name="Microbiome">
        <title>Genomic resolution of linkages in carbon, nitrogen, and sulfur cycling among widespread estuary sediment bacteria.</title>
        <authorList>
            <person name="Baker B.J."/>
            <person name="Lazar C.S."/>
            <person name="Teske A.P."/>
            <person name="Dick G.J."/>
        </authorList>
    </citation>
    <scope>NUCLEOTIDE SEQUENCE [LARGE SCALE GENOMIC DNA]</scope>
    <source>
        <strain evidence="10">DG_54_3</strain>
    </source>
</reference>
<dbReference type="PATRIC" id="fig|1703775.3.peg.2466"/>
<dbReference type="InterPro" id="IPR001867">
    <property type="entry name" value="OmpR/PhoB-type_DNA-bd"/>
</dbReference>
<name>A0A0S7XM37_UNCSA</name>
<keyword evidence="2" id="KW-0902">Two-component regulatory system</keyword>
<dbReference type="Proteomes" id="UP000051861">
    <property type="component" value="Unassembled WGS sequence"/>
</dbReference>
<dbReference type="CDD" id="cd00383">
    <property type="entry name" value="trans_reg_C"/>
    <property type="match status" value="1"/>
</dbReference>
<feature type="domain" description="Response regulatory" evidence="8">
    <location>
        <begin position="2"/>
        <end position="116"/>
    </location>
</feature>
<dbReference type="FunFam" id="3.40.50.2300:FF:000001">
    <property type="entry name" value="DNA-binding response regulator PhoB"/>
    <property type="match status" value="1"/>
</dbReference>
<feature type="modified residue" description="4-aspartylphosphate" evidence="6">
    <location>
        <position position="51"/>
    </location>
</feature>
<dbReference type="Pfam" id="PF00072">
    <property type="entry name" value="Response_reg"/>
    <property type="match status" value="1"/>
</dbReference>
<organism evidence="10 11">
    <name type="scientific">candidate division WOR-1 bacterium DG_54_3</name>
    <dbReference type="NCBI Taxonomy" id="1703775"/>
    <lineage>
        <taxon>Bacteria</taxon>
        <taxon>Bacillati</taxon>
        <taxon>Saganbacteria</taxon>
    </lineage>
</organism>
<evidence type="ECO:0000256" key="5">
    <source>
        <dbReference type="ARBA" id="ARBA00023163"/>
    </source>
</evidence>
<proteinExistence type="predicted"/>
<dbReference type="Gene3D" id="6.10.250.690">
    <property type="match status" value="1"/>
</dbReference>
<keyword evidence="1 6" id="KW-0597">Phosphoprotein</keyword>
<dbReference type="FunFam" id="1.10.10.10:FF:000005">
    <property type="entry name" value="Two-component system response regulator"/>
    <property type="match status" value="1"/>
</dbReference>
<evidence type="ECO:0000259" key="9">
    <source>
        <dbReference type="PROSITE" id="PS51755"/>
    </source>
</evidence>
<dbReference type="InterPro" id="IPR001789">
    <property type="entry name" value="Sig_transdc_resp-reg_receiver"/>
</dbReference>
<dbReference type="PANTHER" id="PTHR48111">
    <property type="entry name" value="REGULATOR OF RPOS"/>
    <property type="match status" value="1"/>
</dbReference>
<evidence type="ECO:0000313" key="11">
    <source>
        <dbReference type="Proteomes" id="UP000051861"/>
    </source>
</evidence>
<feature type="domain" description="OmpR/PhoB-type" evidence="9">
    <location>
        <begin position="124"/>
        <end position="222"/>
    </location>
</feature>
<keyword evidence="4 7" id="KW-0238">DNA-binding</keyword>
<dbReference type="EMBL" id="LIZX01000243">
    <property type="protein sequence ID" value="KPJ63161.1"/>
    <property type="molecule type" value="Genomic_DNA"/>
</dbReference>
<gene>
    <name evidence="10" type="ORF">AMJ44_14680</name>
</gene>
<dbReference type="SMART" id="SM00862">
    <property type="entry name" value="Trans_reg_C"/>
    <property type="match status" value="1"/>
</dbReference>
<dbReference type="InterPro" id="IPR039420">
    <property type="entry name" value="WalR-like"/>
</dbReference>
<dbReference type="SUPFAM" id="SSF46894">
    <property type="entry name" value="C-terminal effector domain of the bipartite response regulators"/>
    <property type="match status" value="1"/>
</dbReference>
<dbReference type="InterPro" id="IPR016032">
    <property type="entry name" value="Sig_transdc_resp-reg_C-effctor"/>
</dbReference>
<dbReference type="GO" id="GO:0000156">
    <property type="term" value="F:phosphorelay response regulator activity"/>
    <property type="evidence" value="ECO:0007669"/>
    <property type="project" value="TreeGrafter"/>
</dbReference>
<evidence type="ECO:0000256" key="7">
    <source>
        <dbReference type="PROSITE-ProRule" id="PRU01091"/>
    </source>
</evidence>
<evidence type="ECO:0000256" key="4">
    <source>
        <dbReference type="ARBA" id="ARBA00023125"/>
    </source>
</evidence>
<dbReference type="GO" id="GO:0032993">
    <property type="term" value="C:protein-DNA complex"/>
    <property type="evidence" value="ECO:0007669"/>
    <property type="project" value="TreeGrafter"/>
</dbReference>
<dbReference type="GO" id="GO:0006355">
    <property type="term" value="P:regulation of DNA-templated transcription"/>
    <property type="evidence" value="ECO:0007669"/>
    <property type="project" value="InterPro"/>
</dbReference>
<sequence>MRILLIEDEIKVANFIERGLKEEYYVVDVAKDGENGIYLAEVNVYDLIILDIMLPGKDGVSVCRELRNKKIDVPILMLTAKDRVQDKVLGLDAGADDYLTKPFAFEELLARVRALLRRKNKRTSPVLKVADLELNQLTHKVNRAGKEIMLTMKEYNLLEYLMLNANHIVTRTMISEHVWNESFDSFTNVIDVYINYLRSKIDKGFGTELIHTIRGIGYILKE</sequence>
<protein>
    <submittedName>
        <fullName evidence="10">Transcriptional regulator</fullName>
    </submittedName>
</protein>
<dbReference type="GO" id="GO:0005829">
    <property type="term" value="C:cytosol"/>
    <property type="evidence" value="ECO:0007669"/>
    <property type="project" value="TreeGrafter"/>
</dbReference>
<dbReference type="PROSITE" id="PS51755">
    <property type="entry name" value="OMPR_PHOB"/>
    <property type="match status" value="1"/>
</dbReference>
<dbReference type="InterPro" id="IPR011006">
    <property type="entry name" value="CheY-like_superfamily"/>
</dbReference>
<dbReference type="SMART" id="SM00448">
    <property type="entry name" value="REC"/>
    <property type="match status" value="1"/>
</dbReference>